<evidence type="ECO:0000313" key="3">
    <source>
        <dbReference type="Proteomes" id="UP000636110"/>
    </source>
</evidence>
<evidence type="ECO:0000313" key="2">
    <source>
        <dbReference type="EMBL" id="MBB2148930.1"/>
    </source>
</evidence>
<name>A0ABR6EUJ7_9SPHI</name>
<feature type="coiled-coil region" evidence="1">
    <location>
        <begin position="139"/>
        <end position="166"/>
    </location>
</feature>
<comment type="caution">
    <text evidence="2">The sequence shown here is derived from an EMBL/GenBank/DDBJ whole genome shotgun (WGS) entry which is preliminary data.</text>
</comment>
<keyword evidence="1" id="KW-0175">Coiled coil</keyword>
<proteinExistence type="predicted"/>
<accession>A0ABR6EUJ7</accession>
<sequence length="196" mass="22857">MRIFREQPIGQLFRTTLNNIEREIQGLSEQKLLNADLETLATEIATKYKINPELSISTENLSPEVKMEPIPNMRRYFVATVKYGFPIQGNADLFKYQPHNQTHIGDIRGEIINNRFLMITIWTRWSTPELNEKTEREVKAQITNQIEDVNSNIERVKLEAEEFNNSITAPVLASITTRKAEIIEKNKRRDRLNPFN</sequence>
<gene>
    <name evidence="2" type="ORF">GM920_08390</name>
</gene>
<protein>
    <submittedName>
        <fullName evidence="2">Uncharacterized protein</fullName>
    </submittedName>
</protein>
<reference evidence="2 3" key="1">
    <citation type="submission" date="2019-11" db="EMBL/GenBank/DDBJ databases">
        <title>Description of Pedobacter sp. LMG 31462T.</title>
        <authorList>
            <person name="Carlier A."/>
            <person name="Qi S."/>
            <person name="Vandamme P."/>
        </authorList>
    </citation>
    <scope>NUCLEOTIDE SEQUENCE [LARGE SCALE GENOMIC DNA]</scope>
    <source>
        <strain evidence="2 3">LMG 31462</strain>
    </source>
</reference>
<keyword evidence="3" id="KW-1185">Reference proteome</keyword>
<dbReference type="RefSeq" id="WP_182955692.1">
    <property type="nucleotide sequence ID" value="NZ_WNXC01000002.1"/>
</dbReference>
<dbReference type="Proteomes" id="UP000636110">
    <property type="component" value="Unassembled WGS sequence"/>
</dbReference>
<organism evidence="2 3">
    <name type="scientific">Pedobacter gandavensis</name>
    <dbReference type="NCBI Taxonomy" id="2679963"/>
    <lineage>
        <taxon>Bacteria</taxon>
        <taxon>Pseudomonadati</taxon>
        <taxon>Bacteroidota</taxon>
        <taxon>Sphingobacteriia</taxon>
        <taxon>Sphingobacteriales</taxon>
        <taxon>Sphingobacteriaceae</taxon>
        <taxon>Pedobacter</taxon>
    </lineage>
</organism>
<evidence type="ECO:0000256" key="1">
    <source>
        <dbReference type="SAM" id="Coils"/>
    </source>
</evidence>
<dbReference type="EMBL" id="WNXC01000002">
    <property type="protein sequence ID" value="MBB2148930.1"/>
    <property type="molecule type" value="Genomic_DNA"/>
</dbReference>